<keyword evidence="2" id="KW-0067">ATP-binding</keyword>
<sequence length="597" mass="66647">MANSKKKAAKLKAKEYSKKNCMSVKRNDGLTMYNLKKYTFRDFIDACTARYASRLCYTIVGGEDEVSFTYRYLAFKVHSISQYLLNIGIKKGDKIAIYGEGSPMWMMMYFGITSIGAIAVPILPAFTPKETVFALNNCGAKLICGGKKQILGIKDFIISNKIEVIRLEDIFYLPPQSVELMEDKNYFDLPGVDVTRVKFNIKELSSLPLEEDDIASIIYTSGTTGTSKGVVLTHKNLLRNADLSTTQYIKLKPGMRALSILPVSHVYEFTAGQLLTMMRGLEIHFLGKPPVVSILLPALKNVKPHVILSVPLLMEKVYKSAVAPMIKNGGKFEKIYNNPLTKNFVCRVVKKKLVQTFGGKLKFFGIGGAPLDKEVEEFLYRGSFPYALGYGLTETSPLLAACGPKKKDHRLGYVGYIVPDIDMKLINTNSEGVGEIAVKGPNVMPGYYNNPELNKEAFTEDGYFKTGDLGYINNKKQLAIKGRCKTMILGPAGENIYPESIESVINNQQFVEESLVVSDNGSLLALIKIDIELMAKSLAITIDEAKVEAKKYINSLKINVNKELSSQNRIDSVELQEENFERTATQKIKRFLYPKKK</sequence>
<reference evidence="5 6" key="1">
    <citation type="submission" date="2019-08" db="EMBL/GenBank/DDBJ databases">
        <title>In-depth cultivation of the pig gut microbiome towards novel bacterial diversity and tailored functional studies.</title>
        <authorList>
            <person name="Wylensek D."/>
            <person name="Hitch T.C.A."/>
            <person name="Clavel T."/>
        </authorList>
    </citation>
    <scope>NUCLEOTIDE SEQUENCE [LARGE SCALE GENOMIC DNA]</scope>
    <source>
        <strain evidence="5 6">NM-380-WT-3C1</strain>
    </source>
</reference>
<dbReference type="PANTHER" id="PTHR43272">
    <property type="entry name" value="LONG-CHAIN-FATTY-ACID--COA LIGASE"/>
    <property type="match status" value="1"/>
</dbReference>
<dbReference type="SUPFAM" id="SSF56801">
    <property type="entry name" value="Acetyl-CoA synthetase-like"/>
    <property type="match status" value="1"/>
</dbReference>
<keyword evidence="5" id="KW-0436">Ligase</keyword>
<dbReference type="Proteomes" id="UP000460549">
    <property type="component" value="Unassembled WGS sequence"/>
</dbReference>
<dbReference type="PANTHER" id="PTHR43272:SF33">
    <property type="entry name" value="AMP-BINDING DOMAIN-CONTAINING PROTEIN-RELATED"/>
    <property type="match status" value="1"/>
</dbReference>
<evidence type="ECO:0000256" key="2">
    <source>
        <dbReference type="ARBA" id="ARBA00022840"/>
    </source>
</evidence>
<dbReference type="PROSITE" id="PS00455">
    <property type="entry name" value="AMP_BINDING"/>
    <property type="match status" value="1"/>
</dbReference>
<dbReference type="InterPro" id="IPR020845">
    <property type="entry name" value="AMP-binding_CS"/>
</dbReference>
<evidence type="ECO:0000256" key="1">
    <source>
        <dbReference type="ARBA" id="ARBA00022741"/>
    </source>
</evidence>
<name>A0A7X2PCW5_9SPIO</name>
<evidence type="ECO:0000313" key="6">
    <source>
        <dbReference type="Proteomes" id="UP000460549"/>
    </source>
</evidence>
<proteinExistence type="predicted"/>
<dbReference type="GO" id="GO:0016020">
    <property type="term" value="C:membrane"/>
    <property type="evidence" value="ECO:0007669"/>
    <property type="project" value="TreeGrafter"/>
</dbReference>
<evidence type="ECO:0000256" key="3">
    <source>
        <dbReference type="SAM" id="Phobius"/>
    </source>
</evidence>
<dbReference type="AlphaFoldDB" id="A0A7X2PCW5"/>
<dbReference type="EMBL" id="VUNN01000012">
    <property type="protein sequence ID" value="MSU06523.1"/>
    <property type="molecule type" value="Genomic_DNA"/>
</dbReference>
<feature type="transmembrane region" description="Helical" evidence="3">
    <location>
        <begin position="104"/>
        <end position="126"/>
    </location>
</feature>
<keyword evidence="3" id="KW-1133">Transmembrane helix</keyword>
<dbReference type="Pfam" id="PF00501">
    <property type="entry name" value="AMP-binding"/>
    <property type="match status" value="1"/>
</dbReference>
<dbReference type="InterPro" id="IPR042099">
    <property type="entry name" value="ANL_N_sf"/>
</dbReference>
<evidence type="ECO:0000313" key="5">
    <source>
        <dbReference type="EMBL" id="MSU06523.1"/>
    </source>
</evidence>
<keyword evidence="1" id="KW-0547">Nucleotide-binding</keyword>
<keyword evidence="3" id="KW-0472">Membrane</keyword>
<organism evidence="5 6">
    <name type="scientific">Bullifex porci</name>
    <dbReference type="NCBI Taxonomy" id="2606638"/>
    <lineage>
        <taxon>Bacteria</taxon>
        <taxon>Pseudomonadati</taxon>
        <taxon>Spirochaetota</taxon>
        <taxon>Spirochaetia</taxon>
        <taxon>Spirochaetales</taxon>
        <taxon>Spirochaetaceae</taxon>
        <taxon>Bullifex</taxon>
    </lineage>
</organism>
<protein>
    <submittedName>
        <fullName evidence="5">Long-chain fatty acid--CoA ligase</fullName>
    </submittedName>
</protein>
<dbReference type="InterPro" id="IPR000873">
    <property type="entry name" value="AMP-dep_synth/lig_dom"/>
</dbReference>
<accession>A0A7X2PCW5</accession>
<comment type="caution">
    <text evidence="5">The sequence shown here is derived from an EMBL/GenBank/DDBJ whole genome shotgun (WGS) entry which is preliminary data.</text>
</comment>
<dbReference type="RefSeq" id="WP_154425494.1">
    <property type="nucleotide sequence ID" value="NZ_VUNN01000012.1"/>
</dbReference>
<evidence type="ECO:0000259" key="4">
    <source>
        <dbReference type="Pfam" id="PF00501"/>
    </source>
</evidence>
<dbReference type="GO" id="GO:0004467">
    <property type="term" value="F:long-chain fatty acid-CoA ligase activity"/>
    <property type="evidence" value="ECO:0007669"/>
    <property type="project" value="TreeGrafter"/>
</dbReference>
<keyword evidence="6" id="KW-1185">Reference proteome</keyword>
<keyword evidence="3" id="KW-0812">Transmembrane</keyword>
<feature type="domain" description="AMP-dependent synthetase/ligase" evidence="4">
    <location>
        <begin position="59"/>
        <end position="448"/>
    </location>
</feature>
<dbReference type="Gene3D" id="3.40.50.12780">
    <property type="entry name" value="N-terminal domain of ligase-like"/>
    <property type="match status" value="1"/>
</dbReference>
<gene>
    <name evidence="5" type="ORF">FYJ80_06980</name>
</gene>
<dbReference type="GO" id="GO:0005524">
    <property type="term" value="F:ATP binding"/>
    <property type="evidence" value="ECO:0007669"/>
    <property type="project" value="UniProtKB-KW"/>
</dbReference>